<feature type="compositionally biased region" description="Polar residues" evidence="3">
    <location>
        <begin position="171"/>
        <end position="184"/>
    </location>
</feature>
<feature type="region of interest" description="Disordered" evidence="3">
    <location>
        <begin position="132"/>
        <end position="431"/>
    </location>
</feature>
<dbReference type="Pfam" id="PF00076">
    <property type="entry name" value="RRM_1"/>
    <property type="match status" value="1"/>
</dbReference>
<feature type="compositionally biased region" description="Polar residues" evidence="3">
    <location>
        <begin position="226"/>
        <end position="239"/>
    </location>
</feature>
<dbReference type="InterPro" id="IPR012677">
    <property type="entry name" value="Nucleotide-bd_a/b_plait_sf"/>
</dbReference>
<name>A0AAP0BR58_9ASPA</name>
<dbReference type="AlphaFoldDB" id="A0AAP0BR58"/>
<reference evidence="5 6" key="1">
    <citation type="journal article" date="2022" name="Nat. Plants">
        <title>Genomes of leafy and leafless Platanthera orchids illuminate the evolution of mycoheterotrophy.</title>
        <authorList>
            <person name="Li M.H."/>
            <person name="Liu K.W."/>
            <person name="Li Z."/>
            <person name="Lu H.C."/>
            <person name="Ye Q.L."/>
            <person name="Zhang D."/>
            <person name="Wang J.Y."/>
            <person name="Li Y.F."/>
            <person name="Zhong Z.M."/>
            <person name="Liu X."/>
            <person name="Yu X."/>
            <person name="Liu D.K."/>
            <person name="Tu X.D."/>
            <person name="Liu B."/>
            <person name="Hao Y."/>
            <person name="Liao X.Y."/>
            <person name="Jiang Y.T."/>
            <person name="Sun W.H."/>
            <person name="Chen J."/>
            <person name="Chen Y.Q."/>
            <person name="Ai Y."/>
            <person name="Zhai J.W."/>
            <person name="Wu S.S."/>
            <person name="Zhou Z."/>
            <person name="Hsiao Y.Y."/>
            <person name="Wu W.L."/>
            <person name="Chen Y.Y."/>
            <person name="Lin Y.F."/>
            <person name="Hsu J.L."/>
            <person name="Li C.Y."/>
            <person name="Wang Z.W."/>
            <person name="Zhao X."/>
            <person name="Zhong W.Y."/>
            <person name="Ma X.K."/>
            <person name="Ma L."/>
            <person name="Huang J."/>
            <person name="Chen G.Z."/>
            <person name="Huang M.Z."/>
            <person name="Huang L."/>
            <person name="Peng D.H."/>
            <person name="Luo Y.B."/>
            <person name="Zou S.Q."/>
            <person name="Chen S.P."/>
            <person name="Lan S."/>
            <person name="Tsai W.C."/>
            <person name="Van de Peer Y."/>
            <person name="Liu Z.J."/>
        </authorList>
    </citation>
    <scope>NUCLEOTIDE SEQUENCE [LARGE SCALE GENOMIC DNA]</scope>
    <source>
        <strain evidence="5">Lor287</strain>
    </source>
</reference>
<feature type="compositionally biased region" description="Basic and acidic residues" evidence="3">
    <location>
        <begin position="132"/>
        <end position="169"/>
    </location>
</feature>
<evidence type="ECO:0000313" key="5">
    <source>
        <dbReference type="EMBL" id="KAK8946735.1"/>
    </source>
</evidence>
<dbReference type="InterPro" id="IPR052462">
    <property type="entry name" value="SLIRP/GR-RBP-like"/>
</dbReference>
<dbReference type="Gene3D" id="3.30.70.330">
    <property type="match status" value="1"/>
</dbReference>
<evidence type="ECO:0000313" key="6">
    <source>
        <dbReference type="Proteomes" id="UP001418222"/>
    </source>
</evidence>
<evidence type="ECO:0000256" key="1">
    <source>
        <dbReference type="ARBA" id="ARBA00022884"/>
    </source>
</evidence>
<keyword evidence="6" id="KW-1185">Reference proteome</keyword>
<comment type="caution">
    <text evidence="5">The sequence shown here is derived from an EMBL/GenBank/DDBJ whole genome shotgun (WGS) entry which is preliminary data.</text>
</comment>
<dbReference type="PANTHER" id="PTHR48027">
    <property type="entry name" value="HETEROGENEOUS NUCLEAR RIBONUCLEOPROTEIN 87F-RELATED"/>
    <property type="match status" value="1"/>
</dbReference>
<organism evidence="5 6">
    <name type="scientific">Platanthera zijinensis</name>
    <dbReference type="NCBI Taxonomy" id="2320716"/>
    <lineage>
        <taxon>Eukaryota</taxon>
        <taxon>Viridiplantae</taxon>
        <taxon>Streptophyta</taxon>
        <taxon>Embryophyta</taxon>
        <taxon>Tracheophyta</taxon>
        <taxon>Spermatophyta</taxon>
        <taxon>Magnoliopsida</taxon>
        <taxon>Liliopsida</taxon>
        <taxon>Asparagales</taxon>
        <taxon>Orchidaceae</taxon>
        <taxon>Orchidoideae</taxon>
        <taxon>Orchideae</taxon>
        <taxon>Orchidinae</taxon>
        <taxon>Platanthera</taxon>
    </lineage>
</organism>
<dbReference type="FunFam" id="3.30.70.330:FF:000535">
    <property type="entry name" value="Serine/arginine-rich splicing factor SR45a"/>
    <property type="match status" value="1"/>
</dbReference>
<feature type="domain" description="RRM" evidence="4">
    <location>
        <begin position="430"/>
        <end position="508"/>
    </location>
</feature>
<gene>
    <name evidence="5" type="ORF">KSP39_PZI006952</name>
</gene>
<protein>
    <recommendedName>
        <fullName evidence="4">RRM domain-containing protein</fullName>
    </recommendedName>
</protein>
<evidence type="ECO:0000256" key="3">
    <source>
        <dbReference type="SAM" id="MobiDB-lite"/>
    </source>
</evidence>
<dbReference type="InterPro" id="IPR035979">
    <property type="entry name" value="RBD_domain_sf"/>
</dbReference>
<dbReference type="InterPro" id="IPR000504">
    <property type="entry name" value="RRM_dom"/>
</dbReference>
<feature type="compositionally biased region" description="Basic residues" evidence="3">
    <location>
        <begin position="347"/>
        <end position="368"/>
    </location>
</feature>
<accession>A0AAP0BR58</accession>
<dbReference type="SMART" id="SM00360">
    <property type="entry name" value="RRM"/>
    <property type="match status" value="1"/>
</dbReference>
<sequence length="511" mass="58178">MDTNSPLKTTNNEEVGAYQADTIDLNPYDIQEECEVDGLGHASLEEMRVSSHEGYVSPPRSSCEANEDETKYKLQSTLAESSLPVIELEKVESARFDYGTKSVRRDIDDYEEHEHSGDAVTTIKVGIEDSIHYHRSSSDHGDDDHYDSTDREYYDKPNAKSSTPDEKMNLDCNQVSVDHQTDANGFNEEVDDENCRISYDENQMGVGGYSSEMAEPEKVRMVWENSRPQSPQETQNASLSPERRLSISAEPSLHTQAPPEGHTPPQQEIYSPVKFDLKSTTSPLSSKRRPSSSPQKEDSSRDPSSPFKRTKSPIERESKRESHHRIYSPRRNLSRSPQKNDSPRKHDSSRRRGRSRSKSPTRRRGSPGRQKDRRYSRSRSPIARNHNIRSPRRQSPRLRSPPNHHSRQRPPRRPLAPPSNRKSGIGRPGKNLFIAGFSYVTTERDLEKKFSKFGRVTDVRVVRDRSSGDSRGFGFLSLERDEDADAAIRAVDQTEWNGRILLVEKSKSSTR</sequence>
<feature type="compositionally biased region" description="Basic residues" evidence="3">
    <location>
        <begin position="386"/>
        <end position="412"/>
    </location>
</feature>
<dbReference type="PROSITE" id="PS50102">
    <property type="entry name" value="RRM"/>
    <property type="match status" value="1"/>
</dbReference>
<evidence type="ECO:0000259" key="4">
    <source>
        <dbReference type="PROSITE" id="PS50102"/>
    </source>
</evidence>
<dbReference type="Proteomes" id="UP001418222">
    <property type="component" value="Unassembled WGS sequence"/>
</dbReference>
<dbReference type="GO" id="GO:0003723">
    <property type="term" value="F:RNA binding"/>
    <property type="evidence" value="ECO:0007669"/>
    <property type="project" value="UniProtKB-UniRule"/>
</dbReference>
<proteinExistence type="predicted"/>
<dbReference type="EMBL" id="JBBWWQ010000005">
    <property type="protein sequence ID" value="KAK8946735.1"/>
    <property type="molecule type" value="Genomic_DNA"/>
</dbReference>
<dbReference type="SUPFAM" id="SSF54928">
    <property type="entry name" value="RNA-binding domain, RBD"/>
    <property type="match status" value="1"/>
</dbReference>
<evidence type="ECO:0000256" key="2">
    <source>
        <dbReference type="PROSITE-ProRule" id="PRU00176"/>
    </source>
</evidence>
<keyword evidence="1 2" id="KW-0694">RNA-binding</keyword>